<organism evidence="1 2">
    <name type="scientific">Selenomonas artemidis F0399</name>
    <dbReference type="NCBI Taxonomy" id="749551"/>
    <lineage>
        <taxon>Bacteria</taxon>
        <taxon>Bacillati</taxon>
        <taxon>Bacillota</taxon>
        <taxon>Negativicutes</taxon>
        <taxon>Selenomonadales</taxon>
        <taxon>Selenomonadaceae</taxon>
        <taxon>Selenomonas</taxon>
    </lineage>
</organism>
<protein>
    <submittedName>
        <fullName evidence="1">Uncharacterized protein</fullName>
    </submittedName>
</protein>
<keyword evidence="2" id="KW-1185">Reference proteome</keyword>
<evidence type="ECO:0000313" key="2">
    <source>
        <dbReference type="Proteomes" id="UP000004633"/>
    </source>
</evidence>
<sequence length="75" mass="8543">MFITDASAVTFLASGTKFIVQDLFSPLVRENLVPDMRLRLRRYFSTCAGIKELQCACTKLRKQMKDSSIMNSYSV</sequence>
<reference evidence="1 2" key="1">
    <citation type="submission" date="2010-08" db="EMBL/GenBank/DDBJ databases">
        <authorList>
            <person name="Weinstock G."/>
            <person name="Sodergren E."/>
            <person name="Clifton S."/>
            <person name="Fulton L."/>
            <person name="Fulton B."/>
            <person name="Courtney L."/>
            <person name="Fronick C."/>
            <person name="Harrison M."/>
            <person name="Strong C."/>
            <person name="Farmer C."/>
            <person name="Delahaunty K."/>
            <person name="Markovic C."/>
            <person name="Hall O."/>
            <person name="Minx P."/>
            <person name="Tomlinson C."/>
            <person name="Mitreva M."/>
            <person name="Hou S."/>
            <person name="Chen J."/>
            <person name="Wollam A."/>
            <person name="Pepin K.H."/>
            <person name="Johnson M."/>
            <person name="Bhonagiri V."/>
            <person name="Zhang X."/>
            <person name="Suruliraj S."/>
            <person name="Warren W."/>
            <person name="Chinwalla A."/>
            <person name="Mardis E.R."/>
            <person name="Wilson R.K."/>
        </authorList>
    </citation>
    <scope>NUCLEOTIDE SEQUENCE [LARGE SCALE GENOMIC DNA]</scope>
    <source>
        <strain evidence="1 2">F0399</strain>
    </source>
</reference>
<dbReference type="Proteomes" id="UP000004633">
    <property type="component" value="Unassembled WGS sequence"/>
</dbReference>
<dbReference type="AlphaFoldDB" id="E7N4T7"/>
<accession>E7N4T7</accession>
<comment type="caution">
    <text evidence="1">The sequence shown here is derived from an EMBL/GenBank/DDBJ whole genome shotgun (WGS) entry which is preliminary data.</text>
</comment>
<name>E7N4T7_9FIRM</name>
<gene>
    <name evidence="1" type="ORF">HMPREF9555_02032</name>
</gene>
<proteinExistence type="predicted"/>
<evidence type="ECO:0000313" key="1">
    <source>
        <dbReference type="EMBL" id="EFW28818.1"/>
    </source>
</evidence>
<dbReference type="EMBL" id="AECV01000057">
    <property type="protein sequence ID" value="EFW28818.1"/>
    <property type="molecule type" value="Genomic_DNA"/>
</dbReference>
<dbReference type="STRING" id="749551.HMPREF9555_02032"/>
<dbReference type="HOGENOM" id="CLU_2668971_0_0_9"/>